<sequence>MTMKDFGKKGTLSRRSFLAALGLAGASAAGAGLAGCAPKQPTEAAGDDQTALADTGTLVETDIPEDKIIETVDCDVCVVGLGVAGVGALRSAAEGGLKVVGVEKGSKPSARSNMFAAFGTEKTRSIGIEDISPTEVANELMTQMSHRADYRITTKWLKNCGEAFEWYTSAYDGLLWLGMEDELPEDPSQLFVCADTLTSGIYRFGIDHERLFAGCCCISGGDETHTPILQANVDAAVATGNAQVQFYSPAVKLETADGQITAVICRNDEGEGYTRYRVSKGVVLATGGYSHNEKMLGQYAPWILKNQDKFLFSYEVTDHDGNPADTGDGQQMGMNVGGHLDVGPHAVMAHILQFGQEFFLQVNEHGERFTNEDLSMTNIAKVMQNQPGSKVFQIIDSHWPEQYPMLDVIMANIRSYGDGEGFSAQADTLEELASQLELSADATQNLTAAVARYNELCEKGVDEDFGKAAEKMFPVVDPPFYAITYDMLKHTSVEDVSCMRLLVTMGGLVTDDNARVLNDDMEPIPGLFAVGNVQGGRFVEDYPFTLSGASHAAALTYGYLTGKYLAEQA</sequence>
<dbReference type="SUPFAM" id="SSF51905">
    <property type="entry name" value="FAD/NAD(P)-binding domain"/>
    <property type="match status" value="1"/>
</dbReference>
<feature type="signal peptide" evidence="5">
    <location>
        <begin position="1"/>
        <end position="31"/>
    </location>
</feature>
<keyword evidence="5" id="KW-0732">Signal</keyword>
<dbReference type="InterPro" id="IPR019546">
    <property type="entry name" value="TAT_signal_bac_arc"/>
</dbReference>
<keyword evidence="8" id="KW-1185">Reference proteome</keyword>
<evidence type="ECO:0000313" key="8">
    <source>
        <dbReference type="Proteomes" id="UP000014204"/>
    </source>
</evidence>
<keyword evidence="3" id="KW-0274">FAD</keyword>
<dbReference type="Gene3D" id="3.50.50.60">
    <property type="entry name" value="FAD/NAD(P)-binding domain"/>
    <property type="match status" value="1"/>
</dbReference>
<gene>
    <name evidence="7" type="ORF">C811_01906</name>
</gene>
<dbReference type="HOGENOM" id="CLU_011398_4_3_11"/>
<dbReference type="InterPro" id="IPR003953">
    <property type="entry name" value="FAD-dep_OxRdtase_2_FAD-bd"/>
</dbReference>
<organism evidence="7 8">
    <name type="scientific">Adlercreutzia caecimuris B7</name>
    <dbReference type="NCBI Taxonomy" id="1235794"/>
    <lineage>
        <taxon>Bacteria</taxon>
        <taxon>Bacillati</taxon>
        <taxon>Actinomycetota</taxon>
        <taxon>Coriobacteriia</taxon>
        <taxon>Eggerthellales</taxon>
        <taxon>Eggerthellaceae</taxon>
        <taxon>Adlercreutzia</taxon>
    </lineage>
</organism>
<dbReference type="PANTHER" id="PTHR43400">
    <property type="entry name" value="FUMARATE REDUCTASE"/>
    <property type="match status" value="1"/>
</dbReference>
<evidence type="ECO:0000256" key="3">
    <source>
        <dbReference type="ARBA" id="ARBA00022827"/>
    </source>
</evidence>
<keyword evidence="4" id="KW-0560">Oxidoreductase</keyword>
<dbReference type="Proteomes" id="UP000014204">
    <property type="component" value="Unassembled WGS sequence"/>
</dbReference>
<evidence type="ECO:0000313" key="7">
    <source>
        <dbReference type="EMBL" id="EOS50281.1"/>
    </source>
</evidence>
<keyword evidence="2" id="KW-0285">Flavoprotein</keyword>
<dbReference type="PANTHER" id="PTHR43400:SF10">
    <property type="entry name" value="3-OXOSTEROID 1-DEHYDROGENASE"/>
    <property type="match status" value="1"/>
</dbReference>
<dbReference type="PROSITE" id="PS51318">
    <property type="entry name" value="TAT"/>
    <property type="match status" value="1"/>
</dbReference>
<evidence type="ECO:0000256" key="4">
    <source>
        <dbReference type="ARBA" id="ARBA00023002"/>
    </source>
</evidence>
<dbReference type="InterPro" id="IPR036188">
    <property type="entry name" value="FAD/NAD-bd_sf"/>
</dbReference>
<dbReference type="STRING" id="1235794.C811_01906"/>
<evidence type="ECO:0000256" key="2">
    <source>
        <dbReference type="ARBA" id="ARBA00022630"/>
    </source>
</evidence>
<dbReference type="PATRIC" id="fig|1235794.3.peg.1884"/>
<dbReference type="AlphaFoldDB" id="R9KVP2"/>
<comment type="cofactor">
    <cofactor evidence="1">
        <name>FAD</name>
        <dbReference type="ChEBI" id="CHEBI:57692"/>
    </cofactor>
</comment>
<dbReference type="GO" id="GO:0008202">
    <property type="term" value="P:steroid metabolic process"/>
    <property type="evidence" value="ECO:0007669"/>
    <property type="project" value="UniProtKB-ARBA"/>
</dbReference>
<dbReference type="Gene3D" id="3.90.700.10">
    <property type="entry name" value="Succinate dehydrogenase/fumarate reductase flavoprotein, catalytic domain"/>
    <property type="match status" value="1"/>
</dbReference>
<dbReference type="SUPFAM" id="SSF56425">
    <property type="entry name" value="Succinate dehydrogenase/fumarate reductase flavoprotein, catalytic domain"/>
    <property type="match status" value="1"/>
</dbReference>
<evidence type="ECO:0000259" key="6">
    <source>
        <dbReference type="Pfam" id="PF00890"/>
    </source>
</evidence>
<evidence type="ECO:0000256" key="5">
    <source>
        <dbReference type="SAM" id="SignalP"/>
    </source>
</evidence>
<dbReference type="Pfam" id="PF00890">
    <property type="entry name" value="FAD_binding_2"/>
    <property type="match status" value="1"/>
</dbReference>
<protein>
    <submittedName>
        <fullName evidence="7">Tat (Twin-arginine translocation) pathway signal sequence</fullName>
    </submittedName>
</protein>
<reference evidence="7 8" key="1">
    <citation type="submission" date="2013-04" db="EMBL/GenBank/DDBJ databases">
        <title>The Genome Sequence of Enterorhabdus caecimuris B7.</title>
        <authorList>
            <consortium name="The Broad Institute Genomics Platform"/>
            <consortium name="The Broad Institute Genome Sequencing Center for Infectious Disease"/>
            <person name="Earl A."/>
            <person name="Xavier R."/>
            <person name="Elson C."/>
            <person name="Duck W."/>
            <person name="Walker B."/>
            <person name="Young S."/>
            <person name="Zeng Q."/>
            <person name="Gargeya S."/>
            <person name="Fitzgerald M."/>
            <person name="Haas B."/>
            <person name="Abouelleil A."/>
            <person name="Allen A.W."/>
            <person name="Alvarado L."/>
            <person name="Arachchi H.M."/>
            <person name="Berlin A.M."/>
            <person name="Chapman S.B."/>
            <person name="Gainer-Dewar J."/>
            <person name="Goldberg J."/>
            <person name="Griggs A."/>
            <person name="Gujja S."/>
            <person name="Hansen M."/>
            <person name="Howarth C."/>
            <person name="Imamovic A."/>
            <person name="Ireland A."/>
            <person name="Larimer J."/>
            <person name="McCowan C."/>
            <person name="Murphy C."/>
            <person name="Pearson M."/>
            <person name="Poon T.W."/>
            <person name="Priest M."/>
            <person name="Roberts A."/>
            <person name="Saif S."/>
            <person name="Shea T."/>
            <person name="Sisk P."/>
            <person name="Sykes S."/>
            <person name="Wortman J."/>
            <person name="Nusbaum C."/>
            <person name="Birren B."/>
        </authorList>
    </citation>
    <scope>NUCLEOTIDE SEQUENCE [LARGE SCALE GENOMIC DNA]</scope>
    <source>
        <strain evidence="7 8">B7</strain>
    </source>
</reference>
<dbReference type="GO" id="GO:0033765">
    <property type="term" value="F:steroid dehydrogenase activity, acting on the CH-CH group of donors"/>
    <property type="evidence" value="ECO:0007669"/>
    <property type="project" value="UniProtKB-ARBA"/>
</dbReference>
<proteinExistence type="predicted"/>
<dbReference type="InterPro" id="IPR027477">
    <property type="entry name" value="Succ_DH/fumarate_Rdtase_cat_sf"/>
</dbReference>
<feature type="domain" description="FAD-dependent oxidoreductase 2 FAD-binding" evidence="6">
    <location>
        <begin position="75"/>
        <end position="536"/>
    </location>
</feature>
<name>R9KVP2_9ACTN</name>
<dbReference type="NCBIfam" id="TIGR01409">
    <property type="entry name" value="TAT_signal_seq"/>
    <property type="match status" value="1"/>
</dbReference>
<comment type="caution">
    <text evidence="7">The sequence shown here is derived from an EMBL/GenBank/DDBJ whole genome shotgun (WGS) entry which is preliminary data.</text>
</comment>
<dbReference type="EMBL" id="ASSY01000009">
    <property type="protein sequence ID" value="EOS50281.1"/>
    <property type="molecule type" value="Genomic_DNA"/>
</dbReference>
<accession>R9KVP2</accession>
<feature type="chain" id="PRO_5038957959" evidence="5">
    <location>
        <begin position="32"/>
        <end position="569"/>
    </location>
</feature>
<evidence type="ECO:0000256" key="1">
    <source>
        <dbReference type="ARBA" id="ARBA00001974"/>
    </source>
</evidence>
<dbReference type="InterPro" id="IPR050315">
    <property type="entry name" value="FAD-oxidoreductase_2"/>
</dbReference>
<dbReference type="eggNOG" id="COG1053">
    <property type="taxonomic scope" value="Bacteria"/>
</dbReference>
<dbReference type="InterPro" id="IPR006311">
    <property type="entry name" value="TAT_signal"/>
</dbReference>